<dbReference type="EMBL" id="ATFT01000176">
    <property type="protein sequence ID" value="EPI62711.1"/>
    <property type="molecule type" value="Genomic_DNA"/>
</dbReference>
<name>A0A656I9J6_SALE2</name>
<feature type="chain" id="PRO_5024888723" description="Phospholipase D-like domain-containing protein" evidence="1">
    <location>
        <begin position="32"/>
        <end position="98"/>
    </location>
</feature>
<accession>A0A656I9J6</accession>
<protein>
    <recommendedName>
        <fullName evidence="2">Phospholipase D-like domain-containing protein</fullName>
    </recommendedName>
</protein>
<dbReference type="InterPro" id="IPR025202">
    <property type="entry name" value="PLD-like_dom"/>
</dbReference>
<dbReference type="PROSITE" id="PS51257">
    <property type="entry name" value="PROKAR_LIPOPROTEIN"/>
    <property type="match status" value="1"/>
</dbReference>
<evidence type="ECO:0000313" key="3">
    <source>
        <dbReference type="EMBL" id="EPI62711.1"/>
    </source>
</evidence>
<feature type="signal peptide" evidence="1">
    <location>
        <begin position="1"/>
        <end position="31"/>
    </location>
</feature>
<evidence type="ECO:0000259" key="2">
    <source>
        <dbReference type="Pfam" id="PF13091"/>
    </source>
</evidence>
<sequence>MRYIMRLRKGHGLTLVTLACLSLLGSLPAIAAPSVQAGFSPEGSAEQLVLKTIEAAQHNIRLMGYSFTSPEVAGALISAKRRGVDVRGGLESQYREKQ</sequence>
<dbReference type="Proteomes" id="UP000014535">
    <property type="component" value="Unassembled WGS sequence"/>
</dbReference>
<dbReference type="AlphaFoldDB" id="A0A656I9J6"/>
<dbReference type="Gene3D" id="3.30.870.10">
    <property type="entry name" value="Endonuclease Chain A"/>
    <property type="match status" value="1"/>
</dbReference>
<feature type="domain" description="Phospholipase D-like" evidence="2">
    <location>
        <begin position="50"/>
        <end position="87"/>
    </location>
</feature>
<dbReference type="Pfam" id="PF13091">
    <property type="entry name" value="PLDc_2"/>
    <property type="match status" value="1"/>
</dbReference>
<proteinExistence type="predicted"/>
<gene>
    <name evidence="3" type="ORF">A673_05012</name>
</gene>
<reference evidence="3 4" key="1">
    <citation type="submission" date="2013-04" db="EMBL/GenBank/DDBJ databases">
        <authorList>
            <person name="McClelland M."/>
            <person name="Porwollik S."/>
            <person name="Desai P."/>
            <person name="Cheng P."/>
            <person name="Wollam A."/>
            <person name="Pepin K."/>
            <person name="Palsikar V.B."/>
            <person name="Fulton L."/>
            <person name="Fulton R."/>
            <person name="Delehaunty K."/>
            <person name="Fronick C."/>
            <person name="Godfrey J."/>
            <person name="Waligorski J."/>
            <person name="Appelbaum E."/>
            <person name="Tomlinson C."/>
            <person name="Warren W."/>
            <person name="Sodergren E."/>
            <person name="Weinstock G."/>
            <person name="Wilson R.K."/>
        </authorList>
    </citation>
    <scope>NUCLEOTIDE SEQUENCE [LARGE SCALE GENOMIC DNA]</scope>
    <source>
        <strain evidence="3 4">2009K0958</strain>
    </source>
</reference>
<evidence type="ECO:0000256" key="1">
    <source>
        <dbReference type="SAM" id="SignalP"/>
    </source>
</evidence>
<evidence type="ECO:0000313" key="4">
    <source>
        <dbReference type="Proteomes" id="UP000014535"/>
    </source>
</evidence>
<comment type="caution">
    <text evidence="3">The sequence shown here is derived from an EMBL/GenBank/DDBJ whole genome shotgun (WGS) entry which is preliminary data.</text>
</comment>
<organism evidence="3 4">
    <name type="scientific">Salmonella enteritidis (strain 2009K0958)</name>
    <dbReference type="NCBI Taxonomy" id="1192586"/>
    <lineage>
        <taxon>Bacteria</taxon>
        <taxon>Pseudomonadati</taxon>
        <taxon>Pseudomonadota</taxon>
        <taxon>Gammaproteobacteria</taxon>
        <taxon>Enterobacterales</taxon>
        <taxon>Enterobacteriaceae</taxon>
        <taxon>Salmonella</taxon>
    </lineage>
</organism>
<dbReference type="SUPFAM" id="SSF56024">
    <property type="entry name" value="Phospholipase D/nuclease"/>
    <property type="match status" value="1"/>
</dbReference>
<keyword evidence="1" id="KW-0732">Signal</keyword>